<accession>A0A7V8VH40</accession>
<feature type="domain" description="DUF11" evidence="2">
    <location>
        <begin position="420"/>
        <end position="508"/>
    </location>
</feature>
<dbReference type="InterPro" id="IPR051172">
    <property type="entry name" value="Chlamydia_OmcB"/>
</dbReference>
<proteinExistence type="predicted"/>
<dbReference type="AlphaFoldDB" id="A0A7V8VH40"/>
<organism evidence="3 4">
    <name type="scientific">Thermogemmata fonticola</name>
    <dbReference type="NCBI Taxonomy" id="2755323"/>
    <lineage>
        <taxon>Bacteria</taxon>
        <taxon>Pseudomonadati</taxon>
        <taxon>Planctomycetota</taxon>
        <taxon>Planctomycetia</taxon>
        <taxon>Gemmatales</taxon>
        <taxon>Gemmataceae</taxon>
        <taxon>Thermogemmata</taxon>
    </lineage>
</organism>
<dbReference type="PANTHER" id="PTHR34819">
    <property type="entry name" value="LARGE CYSTEINE-RICH PERIPLASMIC PROTEIN OMCB"/>
    <property type="match status" value="1"/>
</dbReference>
<keyword evidence="4" id="KW-1185">Reference proteome</keyword>
<evidence type="ECO:0000256" key="1">
    <source>
        <dbReference type="SAM" id="MobiDB-lite"/>
    </source>
</evidence>
<evidence type="ECO:0000313" key="4">
    <source>
        <dbReference type="Proteomes" id="UP000542342"/>
    </source>
</evidence>
<sequence length="652" mass="68924">MLATTTPTGLPIRPAWPRMALLKLPLTGGIRIRSSRLFLAVMAALWLLGGKSVRGFSEEICGEAAMTFTGEAELPSASAAAAGEEEGLPVETLPAEGSDPLLPEGMRFDPAVIPAQGLLPAGVVPSLPPAAHPPPSQAVVDPPAPLVRIQVRVPAASPPGKELVYHIHVRNTSTAPAYNVVVRNPVPEAAEFVAADPAPEKPAGAGSAPPAAPPLLTPTGQNPAAAPPPPAPSPSAAVLVWKLGTLAAGESRTIRLTLRPKPDAQEVRNLAYVSYEHGQAVTTRLRPPALQLSKAAPQQAVRDEPLLVRIRLRNTGSVPVENIRLVENVPVSAEVEPITAGGKRASTPPSSPPAQQWVWEIPRLLPGQYQIIEYRLTPRESRDVLTLTHVSAAGGIQEKAEAHTRVLVPGLSVQVSGPPGNAPVPPGAPAKVEILVRNTGTLPALQVRVRGSIPPDCKPTRKTEGGQWLSDALVWIIPRLEPGEARTFRYELKAATTGRRLLTASATDARGQQARQELAILFQGTPALSWETIPQPLSLSVGQPGTLTIRVRNGGGEAARNVRLEVELPEAVTFRDSQPSVSPAAAKLLFPPQTIPPSGEAVFTITYQARQPAQAWFRLRLSADHLGEHPMLTEKMVEILGASTPSAPPPSP</sequence>
<dbReference type="PANTHER" id="PTHR34819:SF5">
    <property type="entry name" value="CONSERVED REPEAT DOMAIN PROTEIN"/>
    <property type="match status" value="1"/>
</dbReference>
<reference evidence="3 4" key="1">
    <citation type="submission" date="2020-07" db="EMBL/GenBank/DDBJ databases">
        <title>Thermogemmata thermophila gen. nov., sp. nov., a novel moderate thermophilic planctomycete from a Kamchatka hot spring.</title>
        <authorList>
            <person name="Elcheninov A.G."/>
            <person name="Podosokorskaya O.A."/>
            <person name="Kovaleva O.L."/>
            <person name="Novikov A."/>
            <person name="Bonch-Osmolovskaya E.A."/>
            <person name="Toshchakov S.V."/>
            <person name="Kublanov I.V."/>
        </authorList>
    </citation>
    <scope>NUCLEOTIDE SEQUENCE [LARGE SCALE GENOMIC DNA]</scope>
    <source>
        <strain evidence="3 4">2918</strain>
    </source>
</reference>
<dbReference type="EMBL" id="JACEFB010000020">
    <property type="protein sequence ID" value="MBA2227822.1"/>
    <property type="molecule type" value="Genomic_DNA"/>
</dbReference>
<evidence type="ECO:0000313" key="3">
    <source>
        <dbReference type="EMBL" id="MBA2227822.1"/>
    </source>
</evidence>
<evidence type="ECO:0000259" key="2">
    <source>
        <dbReference type="Pfam" id="PF01345"/>
    </source>
</evidence>
<dbReference type="InterPro" id="IPR047589">
    <property type="entry name" value="DUF11_rpt"/>
</dbReference>
<name>A0A7V8VH40_9BACT</name>
<comment type="caution">
    <text evidence="3">The sequence shown here is derived from an EMBL/GenBank/DDBJ whole genome shotgun (WGS) entry which is preliminary data.</text>
</comment>
<feature type="region of interest" description="Disordered" evidence="1">
    <location>
        <begin position="197"/>
        <end position="233"/>
    </location>
</feature>
<dbReference type="Proteomes" id="UP000542342">
    <property type="component" value="Unassembled WGS sequence"/>
</dbReference>
<dbReference type="InterPro" id="IPR001434">
    <property type="entry name" value="OmcB-like_DUF11"/>
</dbReference>
<dbReference type="Pfam" id="PF01345">
    <property type="entry name" value="DUF11"/>
    <property type="match status" value="1"/>
</dbReference>
<protein>
    <submittedName>
        <fullName evidence="3">DUF11 domain-containing protein</fullName>
    </submittedName>
</protein>
<gene>
    <name evidence="3" type="ORF">H0921_16805</name>
</gene>
<dbReference type="NCBIfam" id="TIGR01451">
    <property type="entry name" value="B_ant_repeat"/>
    <property type="match status" value="1"/>
</dbReference>
<dbReference type="RefSeq" id="WP_194539688.1">
    <property type="nucleotide sequence ID" value="NZ_JACEFB010000020.1"/>
</dbReference>
<dbReference type="Gene3D" id="2.60.40.10">
    <property type="entry name" value="Immunoglobulins"/>
    <property type="match status" value="1"/>
</dbReference>
<dbReference type="InterPro" id="IPR013783">
    <property type="entry name" value="Ig-like_fold"/>
</dbReference>